<feature type="binding site" evidence="5">
    <location>
        <position position="184"/>
    </location>
    <ligand>
        <name>substrate</name>
    </ligand>
</feature>
<sequence>MNESMIRDINLAEEGKQRIAWVEKFMPVLNTLKEEFSADQSFKGKTVVMSIHLEAKTAYLALTLKAAGTNVICTGSNPLSTQDPIAAALVDNGITVYAWHGCTDEEYTLFLNKALDHKPDIIIDDGGDLVHLLHTTRKDAQVNLIGGSEETTTGVHRLKILEKAGDLEFPMIAVNDSYCKYLFDNRYGTGQSAWDGIIRSTNLTITGKTVVIAGYGWCGKGVSMRSKGLGAHVIVTEVDPIKAIEAVMDGFEIMPMDEAAKVGDIFLTVTGDIDVITERHFIQMKDGAICANAGHFDCEVSRADLERICTKKYEARKNIEGYVLPNGKTVFLMAEGRLVNLAAGDGHPAEIMDLSFAMQTLAVWYLLGHGRDMKPAVYTLPHELDTKVAQIKLQSMGYKIDSLSEEQKKYLGLD</sequence>
<dbReference type="CDD" id="cd00401">
    <property type="entry name" value="SAHH"/>
    <property type="match status" value="1"/>
</dbReference>
<evidence type="ECO:0000259" key="9">
    <source>
        <dbReference type="SMART" id="SM00997"/>
    </source>
</evidence>
<dbReference type="UniPathway" id="UPA00314">
    <property type="reaction ID" value="UER00076"/>
</dbReference>
<evidence type="ECO:0000313" key="11">
    <source>
        <dbReference type="Proteomes" id="UP000320585"/>
    </source>
</evidence>
<dbReference type="Gene3D" id="3.40.50.1480">
    <property type="entry name" value="Adenosylhomocysteinase-like"/>
    <property type="match status" value="1"/>
</dbReference>
<dbReference type="FunFam" id="3.40.50.720:FF:000004">
    <property type="entry name" value="Adenosylhomocysteinase"/>
    <property type="match status" value="1"/>
</dbReference>
<keyword evidence="2 5" id="KW-0554">One-carbon metabolism</keyword>
<evidence type="ECO:0000256" key="1">
    <source>
        <dbReference type="ARBA" id="ARBA00007122"/>
    </source>
</evidence>
<evidence type="ECO:0000256" key="6">
    <source>
        <dbReference type="PIRSR" id="PIRSR001109-2"/>
    </source>
</evidence>
<comment type="caution">
    <text evidence="5">Lacks conserved residue(s) required for the propagation of feature annotation.</text>
</comment>
<comment type="subcellular location">
    <subcellularLocation>
        <location evidence="5">Cytoplasm</location>
    </subcellularLocation>
</comment>
<feature type="binding site" evidence="5">
    <location>
        <position position="125"/>
    </location>
    <ligand>
        <name>substrate</name>
    </ligand>
</feature>
<accession>A0A8E4DGR1</accession>
<dbReference type="OrthoDB" id="9802717at2"/>
<dbReference type="RefSeq" id="WP_143332482.1">
    <property type="nucleotide sequence ID" value="NZ_AP019697.1"/>
</dbReference>
<dbReference type="EC" id="3.13.2.1" evidence="5"/>
<feature type="binding site" evidence="5 6">
    <location>
        <position position="340"/>
    </location>
    <ligand>
        <name>NAD(+)</name>
        <dbReference type="ChEBI" id="CHEBI:57540"/>
    </ligand>
</feature>
<keyword evidence="11" id="KW-1185">Reference proteome</keyword>
<dbReference type="InterPro" id="IPR042172">
    <property type="entry name" value="Adenosylhomocyst_ase-like_sf"/>
</dbReference>
<dbReference type="NCBIfam" id="NF004005">
    <property type="entry name" value="PRK05476.2-3"/>
    <property type="match status" value="1"/>
</dbReference>
<dbReference type="SMART" id="SM00996">
    <property type="entry name" value="AdoHcyase"/>
    <property type="match status" value="1"/>
</dbReference>
<comment type="similarity">
    <text evidence="1 5 8">Belongs to the adenosylhomocysteinase family.</text>
</comment>
<dbReference type="GO" id="GO:0005829">
    <property type="term" value="C:cytosol"/>
    <property type="evidence" value="ECO:0007669"/>
    <property type="project" value="TreeGrafter"/>
</dbReference>
<dbReference type="InterPro" id="IPR000043">
    <property type="entry name" value="Adenosylhomocysteinase-like"/>
</dbReference>
<dbReference type="NCBIfam" id="TIGR00936">
    <property type="entry name" value="ahcY"/>
    <property type="match status" value="1"/>
</dbReference>
<evidence type="ECO:0000256" key="2">
    <source>
        <dbReference type="ARBA" id="ARBA00022563"/>
    </source>
</evidence>
<feature type="binding site" evidence="5">
    <location>
        <position position="150"/>
    </location>
    <ligand>
        <name>substrate</name>
    </ligand>
</feature>
<dbReference type="Pfam" id="PF00670">
    <property type="entry name" value="AdoHcyase_NAD"/>
    <property type="match status" value="1"/>
</dbReference>
<evidence type="ECO:0000256" key="3">
    <source>
        <dbReference type="ARBA" id="ARBA00022801"/>
    </source>
</evidence>
<dbReference type="EMBL" id="AP019697">
    <property type="protein sequence ID" value="BBK24973.1"/>
    <property type="molecule type" value="Genomic_DNA"/>
</dbReference>
<evidence type="ECO:0000256" key="5">
    <source>
        <dbReference type="HAMAP-Rule" id="MF_00563"/>
    </source>
</evidence>
<reference evidence="11" key="1">
    <citation type="submission" date="2019-05" db="EMBL/GenBank/DDBJ databases">
        <title>Complete genome sequencing of Dialister sp. strain 5BBH33.</title>
        <authorList>
            <person name="Sakamoto M."/>
            <person name="Murakami T."/>
            <person name="Mori H."/>
        </authorList>
    </citation>
    <scope>NUCLEOTIDE SEQUENCE [LARGE SCALE GENOMIC DNA]</scope>
    <source>
        <strain evidence="11">5BBH33</strain>
    </source>
</reference>
<dbReference type="GeneID" id="92716121"/>
<dbReference type="SUPFAM" id="SSF51735">
    <property type="entry name" value="NAD(P)-binding Rossmann-fold domains"/>
    <property type="match status" value="1"/>
</dbReference>
<keyword evidence="5" id="KW-0963">Cytoplasm</keyword>
<evidence type="ECO:0000256" key="4">
    <source>
        <dbReference type="ARBA" id="ARBA00023027"/>
    </source>
</evidence>
<evidence type="ECO:0000256" key="8">
    <source>
        <dbReference type="RuleBase" id="RU004166"/>
    </source>
</evidence>
<dbReference type="PIRSF" id="PIRSF001109">
    <property type="entry name" value="Ad_hcy_hydrolase"/>
    <property type="match status" value="1"/>
</dbReference>
<dbReference type="InterPro" id="IPR015878">
    <property type="entry name" value="Ado_hCys_hydrolase_NAD-bd"/>
</dbReference>
<dbReference type="PANTHER" id="PTHR23420:SF0">
    <property type="entry name" value="ADENOSYLHOMOCYSTEINASE"/>
    <property type="match status" value="1"/>
</dbReference>
<dbReference type="PANTHER" id="PTHR23420">
    <property type="entry name" value="ADENOSYLHOMOCYSTEINASE"/>
    <property type="match status" value="1"/>
</dbReference>
<dbReference type="Proteomes" id="UP000320585">
    <property type="component" value="Chromosome"/>
</dbReference>
<feature type="binding site" evidence="6">
    <location>
        <position position="347"/>
    </location>
    <ligand>
        <name>NAD(+)</name>
        <dbReference type="ChEBI" id="CHEBI:57540"/>
    </ligand>
</feature>
<dbReference type="KEGG" id="dho:Dia5BBH33_09080"/>
<dbReference type="HAMAP" id="MF_00563">
    <property type="entry name" value="AdoHcyase"/>
    <property type="match status" value="1"/>
</dbReference>
<dbReference type="GO" id="GO:0006730">
    <property type="term" value="P:one-carbon metabolic process"/>
    <property type="evidence" value="ECO:0007669"/>
    <property type="project" value="UniProtKB-UniRule"/>
</dbReference>
<dbReference type="PROSITE" id="PS00739">
    <property type="entry name" value="ADOHCYASE_2"/>
    <property type="match status" value="1"/>
</dbReference>
<evidence type="ECO:0000313" key="10">
    <source>
        <dbReference type="EMBL" id="BBK24973.1"/>
    </source>
</evidence>
<feature type="binding site" evidence="5">
    <location>
        <begin position="214"/>
        <end position="219"/>
    </location>
    <ligand>
        <name>NAD(+)</name>
        <dbReference type="ChEBI" id="CHEBI:57540"/>
    </ligand>
</feature>
<feature type="binding site" evidence="5">
    <location>
        <position position="185"/>
    </location>
    <ligand>
        <name>NAD(+)</name>
        <dbReference type="ChEBI" id="CHEBI:57540"/>
    </ligand>
</feature>
<protein>
    <recommendedName>
        <fullName evidence="5">Adenosylhomocysteinase</fullName>
        <ecNumber evidence="5">3.13.2.1</ecNumber>
    </recommendedName>
    <alternativeName>
        <fullName evidence="5">S-adenosyl-L-homocysteine hydrolase</fullName>
        <shortName evidence="5">AdoHcyase</shortName>
    </alternativeName>
</protein>
<comment type="pathway">
    <text evidence="5 7">Amino-acid biosynthesis; L-homocysteine biosynthesis; L-homocysteine from S-adenosyl-L-homocysteine: step 1/1.</text>
</comment>
<feature type="binding site" evidence="5 6">
    <location>
        <position position="237"/>
    </location>
    <ligand>
        <name>NAD(+)</name>
        <dbReference type="ChEBI" id="CHEBI:57540"/>
    </ligand>
</feature>
<comment type="cofactor">
    <cofactor evidence="5 6 7">
        <name>NAD(+)</name>
        <dbReference type="ChEBI" id="CHEBI:57540"/>
    </cofactor>
    <text evidence="5 6 7">Binds 1 NAD(+) per subunit.</text>
</comment>
<dbReference type="GO" id="GO:0071269">
    <property type="term" value="P:L-homocysteine biosynthetic process"/>
    <property type="evidence" value="ECO:0007669"/>
    <property type="project" value="UniProtKB-UniRule"/>
</dbReference>
<name>A0A8E4DGR1_9FIRM</name>
<evidence type="ECO:0000256" key="7">
    <source>
        <dbReference type="RuleBase" id="RU000548"/>
    </source>
</evidence>
<dbReference type="SMART" id="SM00997">
    <property type="entry name" value="AdoHcyase_NAD"/>
    <property type="match status" value="1"/>
</dbReference>
<feature type="binding site" evidence="6">
    <location>
        <begin position="216"/>
        <end position="221"/>
    </location>
    <ligand>
        <name>NAD(+)</name>
        <dbReference type="ChEBI" id="CHEBI:57540"/>
    </ligand>
</feature>
<dbReference type="GO" id="GO:0004013">
    <property type="term" value="F:adenosylhomocysteinase activity"/>
    <property type="evidence" value="ECO:0007669"/>
    <property type="project" value="UniProtKB-UniRule"/>
</dbReference>
<comment type="catalytic activity">
    <reaction evidence="5 7">
        <text>S-adenosyl-L-homocysteine + H2O = L-homocysteine + adenosine</text>
        <dbReference type="Rhea" id="RHEA:21708"/>
        <dbReference type="ChEBI" id="CHEBI:15377"/>
        <dbReference type="ChEBI" id="CHEBI:16335"/>
        <dbReference type="ChEBI" id="CHEBI:57856"/>
        <dbReference type="ChEBI" id="CHEBI:58199"/>
        <dbReference type="EC" id="3.13.2.1"/>
    </reaction>
</comment>
<feature type="binding site" evidence="5">
    <location>
        <position position="180"/>
    </location>
    <ligand>
        <name>substrate</name>
    </ligand>
</feature>
<feature type="binding site" evidence="5 6">
    <location>
        <begin position="293"/>
        <end position="295"/>
    </location>
    <ligand>
        <name>NAD(+)</name>
        <dbReference type="ChEBI" id="CHEBI:57540"/>
    </ligand>
</feature>
<dbReference type="AlphaFoldDB" id="A0A8E4DGR1"/>
<dbReference type="SUPFAM" id="SSF52283">
    <property type="entry name" value="Formate/glycerate dehydrogenase catalytic domain-like"/>
    <property type="match status" value="1"/>
</dbReference>
<dbReference type="Gene3D" id="3.40.50.720">
    <property type="entry name" value="NAD(P)-binding Rossmann-like Domain"/>
    <property type="match status" value="1"/>
</dbReference>
<dbReference type="InterPro" id="IPR020082">
    <property type="entry name" value="S-Ado-L-homoCys_hydrolase_CS"/>
</dbReference>
<keyword evidence="3 5" id="KW-0378">Hydrolase</keyword>
<gene>
    <name evidence="5 10" type="primary">ahcY</name>
    <name evidence="10" type="ORF">Dia5BBH33_09080</name>
</gene>
<feature type="domain" description="S-adenosyl-L-homocysteine hydrolase NAD binding" evidence="9">
    <location>
        <begin position="185"/>
        <end position="346"/>
    </location>
</feature>
<keyword evidence="4 5" id="KW-0520">NAD</keyword>
<dbReference type="InterPro" id="IPR036291">
    <property type="entry name" value="NAD(P)-bd_dom_sf"/>
</dbReference>
<feature type="binding site" evidence="5 6">
    <location>
        <begin position="151"/>
        <end position="153"/>
    </location>
    <ligand>
        <name>NAD(+)</name>
        <dbReference type="ChEBI" id="CHEBI:57540"/>
    </ligand>
</feature>
<proteinExistence type="inferred from homology"/>
<dbReference type="Pfam" id="PF05221">
    <property type="entry name" value="AdoHcyase"/>
    <property type="match status" value="2"/>
</dbReference>
<organism evidence="10 11">
    <name type="scientific">Dialister hominis</name>
    <dbReference type="NCBI Taxonomy" id="2582419"/>
    <lineage>
        <taxon>Bacteria</taxon>
        <taxon>Bacillati</taxon>
        <taxon>Bacillota</taxon>
        <taxon>Negativicutes</taxon>
        <taxon>Veillonellales</taxon>
        <taxon>Veillonellaceae</taxon>
        <taxon>Dialister</taxon>
    </lineage>
</organism>
<dbReference type="GO" id="GO:0033353">
    <property type="term" value="P:S-adenosylmethionine cycle"/>
    <property type="evidence" value="ECO:0007669"/>
    <property type="project" value="TreeGrafter"/>
</dbReference>
<comment type="function">
    <text evidence="5">May play a key role in the regulation of the intracellular concentration of adenosylhomocysteine.</text>
</comment>